<name>A0A0E9T134_ANGAN</name>
<reference evidence="1" key="1">
    <citation type="submission" date="2014-11" db="EMBL/GenBank/DDBJ databases">
        <authorList>
            <person name="Amaro Gonzalez C."/>
        </authorList>
    </citation>
    <scope>NUCLEOTIDE SEQUENCE</scope>
</reference>
<proteinExistence type="predicted"/>
<reference evidence="1" key="2">
    <citation type="journal article" date="2015" name="Fish Shellfish Immunol.">
        <title>Early steps in the European eel (Anguilla anguilla)-Vibrio vulnificus interaction in the gills: Role of the RtxA13 toxin.</title>
        <authorList>
            <person name="Callol A."/>
            <person name="Pajuelo D."/>
            <person name="Ebbesson L."/>
            <person name="Teles M."/>
            <person name="MacKenzie S."/>
            <person name="Amaro C."/>
        </authorList>
    </citation>
    <scope>NUCLEOTIDE SEQUENCE</scope>
</reference>
<sequence>MHVFSIELQSKTRGVGVLQAEHYLQSHFFHQVAVFDNRRCCSSLFGNGLSSRELEV</sequence>
<dbReference type="AlphaFoldDB" id="A0A0E9T134"/>
<organism evidence="1">
    <name type="scientific">Anguilla anguilla</name>
    <name type="common">European freshwater eel</name>
    <name type="synonym">Muraena anguilla</name>
    <dbReference type="NCBI Taxonomy" id="7936"/>
    <lineage>
        <taxon>Eukaryota</taxon>
        <taxon>Metazoa</taxon>
        <taxon>Chordata</taxon>
        <taxon>Craniata</taxon>
        <taxon>Vertebrata</taxon>
        <taxon>Euteleostomi</taxon>
        <taxon>Actinopterygii</taxon>
        <taxon>Neopterygii</taxon>
        <taxon>Teleostei</taxon>
        <taxon>Anguilliformes</taxon>
        <taxon>Anguillidae</taxon>
        <taxon>Anguilla</taxon>
    </lineage>
</organism>
<accession>A0A0E9T134</accession>
<dbReference type="EMBL" id="GBXM01061917">
    <property type="protein sequence ID" value="JAH46660.1"/>
    <property type="molecule type" value="Transcribed_RNA"/>
</dbReference>
<protein>
    <submittedName>
        <fullName evidence="1">Uncharacterized protein</fullName>
    </submittedName>
</protein>
<evidence type="ECO:0000313" key="1">
    <source>
        <dbReference type="EMBL" id="JAH46660.1"/>
    </source>
</evidence>